<feature type="binding site" evidence="15">
    <location>
        <position position="698"/>
    </location>
    <ligand>
        <name>Ca(2+)</name>
        <dbReference type="ChEBI" id="CHEBI:29108"/>
    </ligand>
</feature>
<dbReference type="InterPro" id="IPR015366">
    <property type="entry name" value="S53_propep"/>
</dbReference>
<evidence type="ECO:0000256" key="15">
    <source>
        <dbReference type="PROSITE-ProRule" id="PRU01032"/>
    </source>
</evidence>
<keyword evidence="7 15" id="KW-0479">Metal-binding</keyword>
<evidence type="ECO:0000256" key="14">
    <source>
        <dbReference type="ARBA" id="ARBA00023180"/>
    </source>
</evidence>
<evidence type="ECO:0000256" key="1">
    <source>
        <dbReference type="ARBA" id="ARBA00001910"/>
    </source>
</evidence>
<comment type="catalytic activity">
    <reaction evidence="1">
        <text>Release of an N-terminal tripeptide from a polypeptide.</text>
        <dbReference type="EC" id="3.4.14.10"/>
    </reaction>
</comment>
<protein>
    <recommendedName>
        <fullName evidence="4">tripeptidyl-peptidase II</fullName>
        <ecNumber evidence="4">3.4.14.10</ecNumber>
    </recommendedName>
</protein>
<dbReference type="InterPro" id="IPR030400">
    <property type="entry name" value="Sedolisin_dom"/>
</dbReference>
<accession>K1WUI8</accession>
<dbReference type="AlphaFoldDB" id="K1WUI8"/>
<evidence type="ECO:0000256" key="6">
    <source>
        <dbReference type="ARBA" id="ARBA00022670"/>
    </source>
</evidence>
<feature type="active site" description="Charge relay system" evidence="15">
    <location>
        <position position="426"/>
    </location>
</feature>
<comment type="cofactor">
    <cofactor evidence="15">
        <name>Ca(2+)</name>
        <dbReference type="ChEBI" id="CHEBI:29108"/>
    </cofactor>
    <text evidence="15">Binds 1 Ca(2+) ion per subunit.</text>
</comment>
<evidence type="ECO:0000256" key="12">
    <source>
        <dbReference type="ARBA" id="ARBA00023026"/>
    </source>
</evidence>
<dbReference type="GeneID" id="18761085"/>
<evidence type="ECO:0000256" key="2">
    <source>
        <dbReference type="ARBA" id="ARBA00002451"/>
    </source>
</evidence>
<feature type="binding site" evidence="15">
    <location>
        <position position="699"/>
    </location>
    <ligand>
        <name>Ca(2+)</name>
        <dbReference type="ChEBI" id="CHEBI:29108"/>
    </ligand>
</feature>
<feature type="domain" description="Peptidase S53" evidence="16">
    <location>
        <begin position="337"/>
        <end position="739"/>
    </location>
</feature>
<evidence type="ECO:0000256" key="11">
    <source>
        <dbReference type="ARBA" id="ARBA00022837"/>
    </source>
</evidence>
<feature type="active site" description="Charge relay system" evidence="15">
    <location>
        <position position="422"/>
    </location>
</feature>
<dbReference type="CDD" id="cd11377">
    <property type="entry name" value="Pro-peptidase_S53"/>
    <property type="match status" value="1"/>
</dbReference>
<feature type="binding site" evidence="15">
    <location>
        <position position="719"/>
    </location>
    <ligand>
        <name>Ca(2+)</name>
        <dbReference type="ChEBI" id="CHEBI:29108"/>
    </ligand>
</feature>
<dbReference type="PANTHER" id="PTHR14218">
    <property type="entry name" value="PROTEASE S8 TRIPEPTIDYL PEPTIDASE I CLN2"/>
    <property type="match status" value="1"/>
</dbReference>
<sequence>MITLLHPYRKAGHRYSRCQVPSAKPRLAKLVPIKKAPPYTGPTRPLIASLPATNAGRCASSEVNMQRQMWRSTAAGTGTQTRTWTPTSYRHRYRHRQTQTSCLKLKLKLKSNLVKMLGASILLTVAIAVQFQSIWASPVKTIAVRTAYAVKEKHRVPTRWTKLARAPADAVLKLQIGVKQSNFGELERHLNEVSDPDHHRYGKHLTHDEVNELIKPSDESLHLLHEWLAANGIVYVSYSPAQDWINIQINVRTAERLLDAEYHTFKHEDGTEIVRAPTWSLPEHLHGHVDAIQPTTSFMRAMKREEVAVAAETIPWPYPGINEARSPALRKVCTINGTTPDCFATLYQTKGYKQKAAGKNQIGFNNFLAEVPIRPDTKKFLSIYKPEAVSGADSFKFVSIDDGPQQNGSLTPAQLADGASVEANLDVQTIIGMTYPMPVTAYTTGGEPPMIPDEAAGDPPGNEPYLAWINHVLAQETLPQVISTSYGDDEQTVPLDYAKRVCNGFAQLGARGISMLFSSGDGGAGSIAGNNASACISNDGDATFKFLASFPPSCPYVTAVGATQGFEPETSCSRPANGYGPDGKTHGYYASGSGFSEYFKRPSYQDAVVPAYVRNMQGEHRGLFNPAGRAYPDLAAQGLYFKYVWNDTVKIVSGTSASCPLMAGVLGLVNDARISKGRTPMGFLNPWLYKKGYKAFTDITTGYNGGCNTTGFPTTTGWDAVTGFGTPIFPKMLAEAGCA</sequence>
<organism evidence="17 18">
    <name type="scientific">Marssonina brunnea f. sp. multigermtubi (strain MB_m1)</name>
    <name type="common">Marssonina leaf spot fungus</name>
    <dbReference type="NCBI Taxonomy" id="1072389"/>
    <lineage>
        <taxon>Eukaryota</taxon>
        <taxon>Fungi</taxon>
        <taxon>Dikarya</taxon>
        <taxon>Ascomycota</taxon>
        <taxon>Pezizomycotina</taxon>
        <taxon>Leotiomycetes</taxon>
        <taxon>Helotiales</taxon>
        <taxon>Drepanopezizaceae</taxon>
        <taxon>Drepanopeziza</taxon>
    </lineage>
</organism>
<keyword evidence="14" id="KW-0325">Glycoprotein</keyword>
<comment type="function">
    <text evidence="2">Secreted tripeptidyl-peptidase which degrades proteins at acidic pHs and is involved in virulence.</text>
</comment>
<feature type="binding site" evidence="15">
    <location>
        <position position="717"/>
    </location>
    <ligand>
        <name>Ca(2+)</name>
        <dbReference type="ChEBI" id="CHEBI:29108"/>
    </ligand>
</feature>
<dbReference type="SUPFAM" id="SSF54897">
    <property type="entry name" value="Protease propeptides/inhibitors"/>
    <property type="match status" value="1"/>
</dbReference>
<dbReference type="GO" id="GO:0004252">
    <property type="term" value="F:serine-type endopeptidase activity"/>
    <property type="evidence" value="ECO:0007669"/>
    <property type="project" value="UniProtKB-UniRule"/>
</dbReference>
<keyword evidence="10 15" id="KW-0720">Serine protease</keyword>
<keyword evidence="12" id="KW-0843">Virulence</keyword>
<dbReference type="eggNOG" id="ENOG502QTN1">
    <property type="taxonomic scope" value="Eukaryota"/>
</dbReference>
<keyword evidence="18" id="KW-1185">Reference proteome</keyword>
<evidence type="ECO:0000256" key="5">
    <source>
        <dbReference type="ARBA" id="ARBA00022525"/>
    </source>
</evidence>
<dbReference type="HOGENOM" id="CLU_013783_3_0_1"/>
<evidence type="ECO:0000256" key="3">
    <source>
        <dbReference type="ARBA" id="ARBA00004239"/>
    </source>
</evidence>
<proteinExistence type="predicted"/>
<dbReference type="Proteomes" id="UP000006753">
    <property type="component" value="Unassembled WGS sequence"/>
</dbReference>
<dbReference type="Pfam" id="PF00082">
    <property type="entry name" value="Peptidase_S8"/>
    <property type="match status" value="1"/>
</dbReference>
<dbReference type="PANTHER" id="PTHR14218:SF39">
    <property type="entry name" value="PEPTIDASE S53 DOMAIN-CONTAINING PROTEIN"/>
    <property type="match status" value="1"/>
</dbReference>
<evidence type="ECO:0000256" key="8">
    <source>
        <dbReference type="ARBA" id="ARBA00022729"/>
    </source>
</evidence>
<evidence type="ECO:0000256" key="10">
    <source>
        <dbReference type="ARBA" id="ARBA00022825"/>
    </source>
</evidence>
<dbReference type="SUPFAM" id="SSF52743">
    <property type="entry name" value="Subtilisin-like"/>
    <property type="match status" value="1"/>
</dbReference>
<keyword evidence="13" id="KW-0865">Zymogen</keyword>
<dbReference type="InParanoid" id="K1WUI8"/>
<dbReference type="EC" id="3.4.14.10" evidence="4"/>
<dbReference type="OMA" id="SGWGTPW"/>
<dbReference type="InterPro" id="IPR050819">
    <property type="entry name" value="Tripeptidyl-peptidase_I"/>
</dbReference>
<evidence type="ECO:0000256" key="9">
    <source>
        <dbReference type="ARBA" id="ARBA00022801"/>
    </source>
</evidence>
<dbReference type="GO" id="GO:0046872">
    <property type="term" value="F:metal ion binding"/>
    <property type="evidence" value="ECO:0007669"/>
    <property type="project" value="UniProtKB-UniRule"/>
</dbReference>
<keyword evidence="8" id="KW-0732">Signal</keyword>
<dbReference type="KEGG" id="mbe:MBM_05150"/>
<evidence type="ECO:0000259" key="16">
    <source>
        <dbReference type="PROSITE" id="PS51695"/>
    </source>
</evidence>
<dbReference type="EMBL" id="JH921438">
    <property type="protein sequence ID" value="EKD16681.1"/>
    <property type="molecule type" value="Genomic_DNA"/>
</dbReference>
<reference evidence="17 18" key="1">
    <citation type="journal article" date="2012" name="BMC Genomics">
        <title>Sequencing the genome of Marssonina brunnea reveals fungus-poplar co-evolution.</title>
        <authorList>
            <person name="Zhu S."/>
            <person name="Cao Y.-Z."/>
            <person name="Jiang C."/>
            <person name="Tan B.-Y."/>
            <person name="Wang Z."/>
            <person name="Feng S."/>
            <person name="Zhang L."/>
            <person name="Su X.-H."/>
            <person name="Brejova B."/>
            <person name="Vinar T."/>
            <person name="Xu M."/>
            <person name="Wang M.-X."/>
            <person name="Zhang S.-G."/>
            <person name="Huang M.-R."/>
            <person name="Wu R."/>
            <person name="Zhou Y."/>
        </authorList>
    </citation>
    <scope>NUCLEOTIDE SEQUENCE [LARGE SCALE GENOMIC DNA]</scope>
    <source>
        <strain evidence="17 18">MB_m1</strain>
    </source>
</reference>
<evidence type="ECO:0000256" key="7">
    <source>
        <dbReference type="ARBA" id="ARBA00022723"/>
    </source>
</evidence>
<comment type="subcellular location">
    <subcellularLocation>
        <location evidence="3">Secreted</location>
        <location evidence="3">Extracellular space</location>
    </subcellularLocation>
</comment>
<dbReference type="InterPro" id="IPR023828">
    <property type="entry name" value="Peptidase_S8_Ser-AS"/>
</dbReference>
<keyword evidence="9 15" id="KW-0378">Hydrolase</keyword>
<dbReference type="Gene3D" id="3.40.50.200">
    <property type="entry name" value="Peptidase S8/S53 domain"/>
    <property type="match status" value="1"/>
</dbReference>
<keyword evidence="5" id="KW-0964">Secreted</keyword>
<evidence type="ECO:0000313" key="18">
    <source>
        <dbReference type="Proteomes" id="UP000006753"/>
    </source>
</evidence>
<dbReference type="PROSITE" id="PS51695">
    <property type="entry name" value="SEDOLISIN"/>
    <property type="match status" value="1"/>
</dbReference>
<dbReference type="PROSITE" id="PS00138">
    <property type="entry name" value="SUBTILASE_SER"/>
    <property type="match status" value="1"/>
</dbReference>
<dbReference type="InterPro" id="IPR000209">
    <property type="entry name" value="Peptidase_S8/S53_dom"/>
</dbReference>
<feature type="active site" description="Charge relay system" evidence="15">
    <location>
        <position position="656"/>
    </location>
</feature>
<dbReference type="GO" id="GO:0005576">
    <property type="term" value="C:extracellular region"/>
    <property type="evidence" value="ECO:0007669"/>
    <property type="project" value="UniProtKB-SubCell"/>
</dbReference>
<name>K1WUI8_MARBU</name>
<dbReference type="Pfam" id="PF09286">
    <property type="entry name" value="Pro-kuma_activ"/>
    <property type="match status" value="1"/>
</dbReference>
<dbReference type="CDD" id="cd04056">
    <property type="entry name" value="Peptidases_S53"/>
    <property type="match status" value="1"/>
</dbReference>
<keyword evidence="11 15" id="KW-0106">Calcium</keyword>
<dbReference type="OrthoDB" id="409122at2759"/>
<evidence type="ECO:0000256" key="13">
    <source>
        <dbReference type="ARBA" id="ARBA00023145"/>
    </source>
</evidence>
<dbReference type="GO" id="GO:0006508">
    <property type="term" value="P:proteolysis"/>
    <property type="evidence" value="ECO:0007669"/>
    <property type="project" value="UniProtKB-KW"/>
</dbReference>
<evidence type="ECO:0000313" key="17">
    <source>
        <dbReference type="EMBL" id="EKD16681.1"/>
    </source>
</evidence>
<dbReference type="GO" id="GO:0008240">
    <property type="term" value="F:tripeptidyl-peptidase activity"/>
    <property type="evidence" value="ECO:0007669"/>
    <property type="project" value="UniProtKB-EC"/>
</dbReference>
<dbReference type="SMART" id="SM00944">
    <property type="entry name" value="Pro-kuma_activ"/>
    <property type="match status" value="1"/>
</dbReference>
<dbReference type="InterPro" id="IPR036852">
    <property type="entry name" value="Peptidase_S8/S53_dom_sf"/>
</dbReference>
<dbReference type="FunFam" id="3.40.50.200:FF:000015">
    <property type="entry name" value="Tripeptidyl peptidase A"/>
    <property type="match status" value="1"/>
</dbReference>
<gene>
    <name evidence="17" type="ORF">MBM_05150</name>
</gene>
<keyword evidence="6 15" id="KW-0645">Protease</keyword>
<evidence type="ECO:0000256" key="4">
    <source>
        <dbReference type="ARBA" id="ARBA00012462"/>
    </source>
</evidence>